<dbReference type="GO" id="GO:0051321">
    <property type="term" value="P:meiotic cell cycle"/>
    <property type="evidence" value="ECO:0007669"/>
    <property type="project" value="UniProtKB-KW"/>
</dbReference>
<dbReference type="PANTHER" id="PTHR48225:SF7">
    <property type="entry name" value="MEIOSIS-SPECIFIC PROTEIN HOP1"/>
    <property type="match status" value="1"/>
</dbReference>
<evidence type="ECO:0000256" key="1">
    <source>
        <dbReference type="ARBA" id="ARBA00004123"/>
    </source>
</evidence>
<evidence type="ECO:0000256" key="3">
    <source>
        <dbReference type="ARBA" id="ARBA00022454"/>
    </source>
</evidence>
<dbReference type="AlphaFoldDB" id="A0A1Y1JR50"/>
<dbReference type="SUPFAM" id="SSF56019">
    <property type="entry name" value="The spindle assembly checkpoint protein mad2"/>
    <property type="match status" value="1"/>
</dbReference>
<keyword evidence="9" id="KW-1185">Reference proteome</keyword>
<evidence type="ECO:0000256" key="2">
    <source>
        <dbReference type="ARBA" id="ARBA00004286"/>
    </source>
</evidence>
<dbReference type="PANTHER" id="PTHR48225">
    <property type="entry name" value="HORMA DOMAIN-CONTAINING PROTEIN 1"/>
    <property type="match status" value="1"/>
</dbReference>
<dbReference type="InterPro" id="IPR003511">
    <property type="entry name" value="HORMA_dom"/>
</dbReference>
<feature type="domain" description="HORMA" evidence="7">
    <location>
        <begin position="19"/>
        <end position="258"/>
    </location>
</feature>
<keyword evidence="4" id="KW-0539">Nucleus</keyword>
<feature type="compositionally biased region" description="Basic and acidic residues" evidence="6">
    <location>
        <begin position="863"/>
        <end position="899"/>
    </location>
</feature>
<evidence type="ECO:0000313" key="9">
    <source>
        <dbReference type="Proteomes" id="UP000195521"/>
    </source>
</evidence>
<evidence type="ECO:0000259" key="7">
    <source>
        <dbReference type="PROSITE" id="PS50815"/>
    </source>
</evidence>
<sequence>MISRMSVRTHTQTETLTKQDSMNMLKNIIKLGISLVTYLRNLFEENAYEEVHIQELKLKKLLPINREAHMIINWLEKGVFDAIEKEYLRILILDINDIYDNSIECYKFSFSYNSFMGGKIGITLETSKNNPSNVSTDNIVEEKRKNFNIDRLKDIKDRLLNKNKKKKETSLCFKKDAKQKTYELLRSLVLLTQTLNPLPERTYLSMKLLYYDEIVPYNYQPPYFRNPDSKDLLKFVNIPNEEHVGKVDTGHHYLSIIVNSTCNNHDEQASSYNCTDVHNQDTSNSSTHYAKVVNGDYYQYDNSESEYHSKEKNQHGQNNNKDFYLHTDRNNEHPYGYHGVNHNGDHNKYVEYDEENCYKPFHFDESRYTYLNKRLSKKRHRKQNKNQYIIIDDEEYDDQEEVKMSNCHISEGVYGRSGNNRIVDNHNAAQENHVEDRSDDYDYYDEYDDESVNDYNNEEEYSSFSNEQVQKGTKRNLKLIGRKKRKTFLAPSFSANQSYDNMSPSRARSVECSNDQDYSSNSENNEYYNKVGKMLVHTHRYDDDKHDCVQVEKREIEQIKRKKNKYWAANKKVYDNSYYSSNPYRSNIEKIATRLYGTSYGKKLPYDRSRDEVTNELNKTYDIRKKSMENTNRLNKSHKLDLPNPFLDKDIEKKWIKNKYENKKNCAKTHKNKFLMKIKNKKKEKLVCKNLKNKKTFQKTFMLKYKKKNMLHSIRIYITRYKILSKTKIKQKFPNVTNCDIDTVLHKLMKDNIIRKNGCESYTFVDDKGCKKKNLQKRYDPQVDYYQTQQQVELQNQGEKCTGKTVESRDDDYTDFQNGRHKDVRRESGESNSHLDKKSNSDLDQKGKSDICKERKSDICKERKSDIGKERKIDRANEPAKDARRDPPTTHHPAEHVENEDVNFTNVSKEESVQNCGIENSFENINQSSHQSSHQNILINNISESFESQGRHSYHMEGENENNINEINNDIQKLYNDVHNLCLKTKYINKEIVTKGLGIYPLLAKPLIDRLMREGVIKKKIIKNKGYESNIFVPMENNFTMNNRIDDTNQPDILHSCDALEGDFSHTNDLQNYVEN</sequence>
<dbReference type="PROSITE" id="PS50815">
    <property type="entry name" value="HORMA"/>
    <property type="match status" value="1"/>
</dbReference>
<organism evidence="8 9">
    <name type="scientific">Plasmodium gonderi</name>
    <dbReference type="NCBI Taxonomy" id="77519"/>
    <lineage>
        <taxon>Eukaryota</taxon>
        <taxon>Sar</taxon>
        <taxon>Alveolata</taxon>
        <taxon>Apicomplexa</taxon>
        <taxon>Aconoidasida</taxon>
        <taxon>Haemosporida</taxon>
        <taxon>Plasmodiidae</taxon>
        <taxon>Plasmodium</taxon>
        <taxon>Plasmodium (Plasmodium)</taxon>
    </lineage>
</organism>
<evidence type="ECO:0000313" key="8">
    <source>
        <dbReference type="EMBL" id="GAW83302.1"/>
    </source>
</evidence>
<feature type="region of interest" description="Disordered" evidence="6">
    <location>
        <begin position="796"/>
        <end position="850"/>
    </location>
</feature>
<keyword evidence="5" id="KW-0469">Meiosis</keyword>
<dbReference type="Proteomes" id="UP000195521">
    <property type="component" value="Unassembled WGS sequence"/>
</dbReference>
<dbReference type="Pfam" id="PF02301">
    <property type="entry name" value="HORMA"/>
    <property type="match status" value="1"/>
</dbReference>
<dbReference type="GO" id="GO:0005694">
    <property type="term" value="C:chromosome"/>
    <property type="evidence" value="ECO:0007669"/>
    <property type="project" value="UniProtKB-SubCell"/>
</dbReference>
<feature type="compositionally biased region" description="Basic and acidic residues" evidence="6">
    <location>
        <begin position="818"/>
        <end position="850"/>
    </location>
</feature>
<reference evidence="9" key="1">
    <citation type="submission" date="2017-04" db="EMBL/GenBank/DDBJ databases">
        <title>Plasmodium gonderi genome.</title>
        <authorList>
            <person name="Arisue N."/>
            <person name="Honma H."/>
            <person name="Kawai S."/>
            <person name="Tougan T."/>
            <person name="Tanabe K."/>
            <person name="Horii T."/>
        </authorList>
    </citation>
    <scope>NUCLEOTIDE SEQUENCE [LARGE SCALE GENOMIC DNA]</scope>
    <source>
        <strain evidence="9">ATCC 30045</strain>
    </source>
</reference>
<dbReference type="OMA" id="YDNSIEC"/>
<evidence type="ECO:0000256" key="4">
    <source>
        <dbReference type="ARBA" id="ARBA00023242"/>
    </source>
</evidence>
<dbReference type="RefSeq" id="XP_028545891.1">
    <property type="nucleotide sequence ID" value="XM_028690090.1"/>
</dbReference>
<dbReference type="Gene3D" id="3.30.900.10">
    <property type="entry name" value="HORMA domain"/>
    <property type="match status" value="1"/>
</dbReference>
<feature type="region of interest" description="Disordered" evidence="6">
    <location>
        <begin position="863"/>
        <end position="901"/>
    </location>
</feature>
<evidence type="ECO:0000256" key="5">
    <source>
        <dbReference type="ARBA" id="ARBA00023254"/>
    </source>
</evidence>
<dbReference type="GO" id="GO:0005634">
    <property type="term" value="C:nucleus"/>
    <property type="evidence" value="ECO:0007669"/>
    <property type="project" value="UniProtKB-SubCell"/>
</dbReference>
<evidence type="ECO:0000256" key="6">
    <source>
        <dbReference type="SAM" id="MobiDB-lite"/>
    </source>
</evidence>
<dbReference type="InterPro" id="IPR051294">
    <property type="entry name" value="HORMA_MeioticProgression"/>
</dbReference>
<dbReference type="OrthoDB" id="1928087at2759"/>
<comment type="subcellular location">
    <subcellularLocation>
        <location evidence="2">Chromosome</location>
    </subcellularLocation>
    <subcellularLocation>
        <location evidence="1">Nucleus</location>
    </subcellularLocation>
</comment>
<dbReference type="EMBL" id="BDQF01000015">
    <property type="protein sequence ID" value="GAW83302.1"/>
    <property type="molecule type" value="Genomic_DNA"/>
</dbReference>
<dbReference type="GeneID" id="39750045"/>
<keyword evidence="3" id="KW-0158">Chromosome</keyword>
<gene>
    <name evidence="8" type="ORF">PGO_140960</name>
</gene>
<protein>
    <submittedName>
        <fullName evidence="8">HORMA domain protein</fullName>
    </submittedName>
</protein>
<name>A0A1Y1JR50_PLAGO</name>
<accession>A0A1Y1JR50</accession>
<dbReference type="InterPro" id="IPR036570">
    <property type="entry name" value="HORMA_dom_sf"/>
</dbReference>
<proteinExistence type="predicted"/>
<comment type="caution">
    <text evidence="8">The sequence shown here is derived from an EMBL/GenBank/DDBJ whole genome shotgun (WGS) entry which is preliminary data.</text>
</comment>